<dbReference type="EMBL" id="HG722370">
    <property type="protein sequence ID" value="CDJ62184.1"/>
    <property type="molecule type" value="Genomic_DNA"/>
</dbReference>
<sequence>MYRPGLLNCYIGLLAGAATGNFSAAAITRSASTNPHYAILETETAFLQAAATTVEAMDATTACLPTMNMLRVLNLRDQMLEALEPETEGVGEEEDGEPEIKSKTALEIAKALAGTDADTCDAGAKANAQEYTGLVIPFEHSTAFDCGSLIQGHFAAGLSHIQESNFDPATGKYDIQKAPFNNLSASNVANIMWSKSKTASCAVTNNCRAGHNVLFCRFVEPITAQDNPFTTELYEALLQRQAGSSSDALTSVATTLFCVAWILLN</sequence>
<proteinExistence type="predicted"/>
<protein>
    <submittedName>
        <fullName evidence="1">SAG family member</fullName>
    </submittedName>
</protein>
<dbReference type="AlphaFoldDB" id="U6MIB3"/>
<gene>
    <name evidence="1" type="ORF">ENH_00010170</name>
</gene>
<keyword evidence="2" id="KW-1185">Reference proteome</keyword>
<dbReference type="OrthoDB" id="348012at2759"/>
<evidence type="ECO:0000313" key="1">
    <source>
        <dbReference type="EMBL" id="CDJ62184.1"/>
    </source>
</evidence>
<dbReference type="RefSeq" id="XP_013439546.1">
    <property type="nucleotide sequence ID" value="XM_013584092.1"/>
</dbReference>
<reference evidence="1" key="2">
    <citation type="submission" date="2013-10" db="EMBL/GenBank/DDBJ databases">
        <authorList>
            <person name="Aslett M."/>
        </authorList>
    </citation>
    <scope>NUCLEOTIDE SEQUENCE [LARGE SCALE GENOMIC DNA]</scope>
    <source>
        <strain evidence="1">Houghton</strain>
    </source>
</reference>
<organism evidence="1 2">
    <name type="scientific">Eimeria necatrix</name>
    <dbReference type="NCBI Taxonomy" id="51315"/>
    <lineage>
        <taxon>Eukaryota</taxon>
        <taxon>Sar</taxon>
        <taxon>Alveolata</taxon>
        <taxon>Apicomplexa</taxon>
        <taxon>Conoidasida</taxon>
        <taxon>Coccidia</taxon>
        <taxon>Eucoccidiorida</taxon>
        <taxon>Eimeriorina</taxon>
        <taxon>Eimeriidae</taxon>
        <taxon>Eimeria</taxon>
    </lineage>
</organism>
<dbReference type="Proteomes" id="UP000030754">
    <property type="component" value="Unassembled WGS sequence"/>
</dbReference>
<accession>U6MIB3</accession>
<evidence type="ECO:0000313" key="2">
    <source>
        <dbReference type="Proteomes" id="UP000030754"/>
    </source>
</evidence>
<name>U6MIB3_9EIME</name>
<dbReference type="VEuPathDB" id="ToxoDB:ENH_00010170"/>
<dbReference type="GeneID" id="25471202"/>
<reference evidence="1" key="1">
    <citation type="submission" date="2013-10" db="EMBL/GenBank/DDBJ databases">
        <title>Genomic analysis of the causative agents of coccidiosis in chickens.</title>
        <authorList>
            <person name="Reid A.J."/>
            <person name="Blake D."/>
            <person name="Billington K."/>
            <person name="Browne H."/>
            <person name="Dunn M."/>
            <person name="Hung S."/>
            <person name="Kawahara F."/>
            <person name="Miranda-Saavedra D."/>
            <person name="Mourier T."/>
            <person name="Nagra H."/>
            <person name="Otto T.D."/>
            <person name="Rawlings N."/>
            <person name="Sanchez A."/>
            <person name="Sanders M."/>
            <person name="Subramaniam C."/>
            <person name="Tay Y."/>
            <person name="Dear P."/>
            <person name="Doerig C."/>
            <person name="Gruber A."/>
            <person name="Parkinson J."/>
            <person name="Shirley M."/>
            <person name="Wan K.L."/>
            <person name="Berriman M."/>
            <person name="Tomley F."/>
            <person name="Pain A."/>
        </authorList>
    </citation>
    <scope>NUCLEOTIDE SEQUENCE [LARGE SCALE GENOMIC DNA]</scope>
    <source>
        <strain evidence="1">Houghton</strain>
    </source>
</reference>